<proteinExistence type="inferred from homology"/>
<dbReference type="GO" id="GO:0006777">
    <property type="term" value="P:Mo-molybdopterin cofactor biosynthetic process"/>
    <property type="evidence" value="ECO:0007669"/>
    <property type="project" value="UniProtKB-UniRule"/>
</dbReference>
<dbReference type="InterPro" id="IPR058240">
    <property type="entry name" value="rSAM_sf"/>
</dbReference>
<comment type="subunit">
    <text evidence="12">Monomer and homodimer.</text>
</comment>
<evidence type="ECO:0000256" key="4">
    <source>
        <dbReference type="ARBA" id="ARBA00022723"/>
    </source>
</evidence>
<dbReference type="Proteomes" id="UP000823921">
    <property type="component" value="Unassembled WGS sequence"/>
</dbReference>
<comment type="cofactor">
    <cofactor evidence="12">
        <name>[4Fe-4S] cluster</name>
        <dbReference type="ChEBI" id="CHEBI:49883"/>
    </cofactor>
    <text evidence="12">Binds 2 [4Fe-4S] clusters. Binds 1 [4Fe-4S] cluster coordinated with 3 cysteines and an exchangeable S-adenosyl-L-methionine and 1 [4Fe-4S] cluster coordinated with 3 cysteines and the GTP-derived substrate.</text>
</comment>
<dbReference type="Gene3D" id="3.20.20.70">
    <property type="entry name" value="Aldolase class I"/>
    <property type="match status" value="1"/>
</dbReference>
<evidence type="ECO:0000256" key="11">
    <source>
        <dbReference type="ARBA" id="ARBA00048697"/>
    </source>
</evidence>
<evidence type="ECO:0000259" key="14">
    <source>
        <dbReference type="PROSITE" id="PS51918"/>
    </source>
</evidence>
<name>A0A9D2MLH8_9FIRM</name>
<dbReference type="InterPro" id="IPR010505">
    <property type="entry name" value="MoaA_twitch"/>
</dbReference>
<evidence type="ECO:0000313" key="15">
    <source>
        <dbReference type="EMBL" id="HJB80367.1"/>
    </source>
</evidence>
<protein>
    <recommendedName>
        <fullName evidence="1 12">GTP 3',8-cyclase</fullName>
        <ecNumber evidence="1 12">4.1.99.22</ecNumber>
    </recommendedName>
    <alternativeName>
        <fullName evidence="12">Molybdenum cofactor biosynthesis protein A</fullName>
    </alternativeName>
</protein>
<keyword evidence="7 12" id="KW-0411">Iron-sulfur</keyword>
<dbReference type="SFLD" id="SFLDG01383">
    <property type="entry name" value="cyclic_pyranopterin_phosphate"/>
    <property type="match status" value="1"/>
</dbReference>
<accession>A0A9D2MLH8</accession>
<feature type="binding site" evidence="12">
    <location>
        <position position="20"/>
    </location>
    <ligand>
        <name>[4Fe-4S] cluster</name>
        <dbReference type="ChEBI" id="CHEBI:49883"/>
        <label>1</label>
        <note>4Fe-4S-S-AdoMet</note>
    </ligand>
</feature>
<keyword evidence="4 12" id="KW-0479">Metal-binding</keyword>
<dbReference type="GO" id="GO:0061799">
    <property type="term" value="F:cyclic pyranopterin monophosphate synthase activity"/>
    <property type="evidence" value="ECO:0007669"/>
    <property type="project" value="TreeGrafter"/>
</dbReference>
<dbReference type="InterPro" id="IPR050105">
    <property type="entry name" value="MoCo_biosynth_MoaA/MoaC"/>
</dbReference>
<evidence type="ECO:0000256" key="6">
    <source>
        <dbReference type="ARBA" id="ARBA00023004"/>
    </source>
</evidence>
<dbReference type="SFLD" id="SFLDG01067">
    <property type="entry name" value="SPASM/twitch_domain_containing"/>
    <property type="match status" value="1"/>
</dbReference>
<comment type="function">
    <text evidence="12">Catalyzes the cyclization of GTP to (8S)-3',8-cyclo-7,8-dihydroguanosine 5'-triphosphate.</text>
</comment>
<dbReference type="SFLD" id="SFLDS00029">
    <property type="entry name" value="Radical_SAM"/>
    <property type="match status" value="1"/>
</dbReference>
<comment type="pathway">
    <text evidence="12">Cofactor biosynthesis; molybdopterin biosynthesis.</text>
</comment>
<feature type="binding site" evidence="12">
    <location>
        <position position="155"/>
    </location>
    <ligand>
        <name>GTP</name>
        <dbReference type="ChEBI" id="CHEBI:37565"/>
    </ligand>
</feature>
<feature type="binding site" evidence="12">
    <location>
        <position position="253"/>
    </location>
    <ligand>
        <name>[4Fe-4S] cluster</name>
        <dbReference type="ChEBI" id="CHEBI:49883"/>
        <label>2</label>
        <note>4Fe-4S-substrate</note>
    </ligand>
</feature>
<feature type="binding site" evidence="12">
    <location>
        <position position="250"/>
    </location>
    <ligand>
        <name>[4Fe-4S] cluster</name>
        <dbReference type="ChEBI" id="CHEBI:49883"/>
        <label>2</label>
        <note>4Fe-4S-substrate</note>
    </ligand>
</feature>
<dbReference type="AlphaFoldDB" id="A0A9D2MLH8"/>
<evidence type="ECO:0000256" key="10">
    <source>
        <dbReference type="ARBA" id="ARBA00023239"/>
    </source>
</evidence>
<dbReference type="InterPro" id="IPR013483">
    <property type="entry name" value="MoaA"/>
</dbReference>
<dbReference type="SFLD" id="SFLDG01386">
    <property type="entry name" value="main_SPASM_domain-containing"/>
    <property type="match status" value="1"/>
</dbReference>
<feature type="binding site" evidence="12">
    <location>
        <position position="63"/>
    </location>
    <ligand>
        <name>GTP</name>
        <dbReference type="ChEBI" id="CHEBI:37565"/>
    </ligand>
</feature>
<dbReference type="InterPro" id="IPR013785">
    <property type="entry name" value="Aldolase_TIM"/>
</dbReference>
<dbReference type="GO" id="GO:1904047">
    <property type="term" value="F:S-adenosyl-L-methionine binding"/>
    <property type="evidence" value="ECO:0007669"/>
    <property type="project" value="UniProtKB-UniRule"/>
</dbReference>
<dbReference type="GO" id="GO:0046872">
    <property type="term" value="F:metal ion binding"/>
    <property type="evidence" value="ECO:0007669"/>
    <property type="project" value="UniProtKB-KW"/>
</dbReference>
<dbReference type="PANTHER" id="PTHR22960:SF0">
    <property type="entry name" value="MOLYBDENUM COFACTOR BIOSYNTHESIS PROTEIN 1"/>
    <property type="match status" value="1"/>
</dbReference>
<keyword evidence="10 12" id="KW-0456">Lyase</keyword>
<feature type="binding site" evidence="12">
    <location>
        <position position="267"/>
    </location>
    <ligand>
        <name>[4Fe-4S] cluster</name>
        <dbReference type="ChEBI" id="CHEBI:49883"/>
        <label>2</label>
        <note>4Fe-4S-substrate</note>
    </ligand>
</feature>
<feature type="region of interest" description="Disordered" evidence="13">
    <location>
        <begin position="302"/>
        <end position="324"/>
    </location>
</feature>
<evidence type="ECO:0000256" key="3">
    <source>
        <dbReference type="ARBA" id="ARBA00022691"/>
    </source>
</evidence>
<keyword evidence="3 12" id="KW-0949">S-adenosyl-L-methionine</keyword>
<dbReference type="InterPro" id="IPR007197">
    <property type="entry name" value="rSAM"/>
</dbReference>
<organism evidence="15 16">
    <name type="scientific">Candidatus Flavonifractor intestinigallinarum</name>
    <dbReference type="NCBI Taxonomy" id="2838586"/>
    <lineage>
        <taxon>Bacteria</taxon>
        <taxon>Bacillati</taxon>
        <taxon>Bacillota</taxon>
        <taxon>Clostridia</taxon>
        <taxon>Eubacteriales</taxon>
        <taxon>Oscillospiraceae</taxon>
        <taxon>Flavonifractor</taxon>
    </lineage>
</organism>
<dbReference type="GO" id="GO:0051539">
    <property type="term" value="F:4 iron, 4 sulfur cluster binding"/>
    <property type="evidence" value="ECO:0007669"/>
    <property type="project" value="UniProtKB-UniRule"/>
</dbReference>
<comment type="caution">
    <text evidence="15">The sequence shown here is derived from an EMBL/GenBank/DDBJ whole genome shotgun (WGS) entry which is preliminary data.</text>
</comment>
<gene>
    <name evidence="12 15" type="primary">moaA</name>
    <name evidence="15" type="ORF">H9712_05230</name>
</gene>
<dbReference type="NCBIfam" id="TIGR02666">
    <property type="entry name" value="moaA"/>
    <property type="match status" value="1"/>
</dbReference>
<keyword evidence="5 12" id="KW-0547">Nucleotide-binding</keyword>
<evidence type="ECO:0000256" key="5">
    <source>
        <dbReference type="ARBA" id="ARBA00022741"/>
    </source>
</evidence>
<dbReference type="InterPro" id="IPR040064">
    <property type="entry name" value="MoaA-like"/>
</dbReference>
<feature type="binding site" evidence="12">
    <location>
        <position position="118"/>
    </location>
    <ligand>
        <name>S-adenosyl-L-methionine</name>
        <dbReference type="ChEBI" id="CHEBI:59789"/>
    </ligand>
</feature>
<comment type="similarity">
    <text evidence="12">Belongs to the radical SAM superfamily. MoaA family.</text>
</comment>
<dbReference type="Pfam" id="PF04055">
    <property type="entry name" value="Radical_SAM"/>
    <property type="match status" value="1"/>
</dbReference>
<evidence type="ECO:0000256" key="13">
    <source>
        <dbReference type="SAM" id="MobiDB-lite"/>
    </source>
</evidence>
<dbReference type="CDD" id="cd01335">
    <property type="entry name" value="Radical_SAM"/>
    <property type="match status" value="1"/>
</dbReference>
<dbReference type="SUPFAM" id="SSF102114">
    <property type="entry name" value="Radical SAM enzymes"/>
    <property type="match status" value="1"/>
</dbReference>
<comment type="catalytic activity">
    <reaction evidence="11 12">
        <text>GTP + AH2 + S-adenosyl-L-methionine = (8S)-3',8-cyclo-7,8-dihydroguanosine 5'-triphosphate + 5'-deoxyadenosine + L-methionine + A + H(+)</text>
        <dbReference type="Rhea" id="RHEA:49576"/>
        <dbReference type="ChEBI" id="CHEBI:13193"/>
        <dbReference type="ChEBI" id="CHEBI:15378"/>
        <dbReference type="ChEBI" id="CHEBI:17319"/>
        <dbReference type="ChEBI" id="CHEBI:17499"/>
        <dbReference type="ChEBI" id="CHEBI:37565"/>
        <dbReference type="ChEBI" id="CHEBI:57844"/>
        <dbReference type="ChEBI" id="CHEBI:59789"/>
        <dbReference type="ChEBI" id="CHEBI:131766"/>
        <dbReference type="EC" id="4.1.99.22"/>
    </reaction>
</comment>
<evidence type="ECO:0000313" key="16">
    <source>
        <dbReference type="Proteomes" id="UP000823921"/>
    </source>
</evidence>
<feature type="domain" description="Radical SAM core" evidence="14">
    <location>
        <begin position="4"/>
        <end position="226"/>
    </location>
</feature>
<evidence type="ECO:0000256" key="8">
    <source>
        <dbReference type="ARBA" id="ARBA00023134"/>
    </source>
</evidence>
<keyword evidence="9 12" id="KW-0501">Molybdenum cofactor biosynthesis</keyword>
<dbReference type="Pfam" id="PF06463">
    <property type="entry name" value="Mob_synth_C"/>
    <property type="match status" value="1"/>
</dbReference>
<evidence type="ECO:0000256" key="1">
    <source>
        <dbReference type="ARBA" id="ARBA00012167"/>
    </source>
</evidence>
<feature type="binding site" evidence="12">
    <location>
        <position position="94"/>
    </location>
    <ligand>
        <name>GTP</name>
        <dbReference type="ChEBI" id="CHEBI:37565"/>
    </ligand>
</feature>
<reference evidence="15" key="2">
    <citation type="submission" date="2021-04" db="EMBL/GenBank/DDBJ databases">
        <authorList>
            <person name="Gilroy R."/>
        </authorList>
    </citation>
    <scope>NUCLEOTIDE SEQUENCE</scope>
    <source>
        <strain evidence="15">CHK192-8294</strain>
    </source>
</reference>
<dbReference type="GO" id="GO:0061798">
    <property type="term" value="F:GTP 3',8'-cyclase activity"/>
    <property type="evidence" value="ECO:0007669"/>
    <property type="project" value="UniProtKB-UniRule"/>
</dbReference>
<dbReference type="EMBL" id="DWXO01000051">
    <property type="protein sequence ID" value="HJB80367.1"/>
    <property type="molecule type" value="Genomic_DNA"/>
</dbReference>
<dbReference type="SMART" id="SM00729">
    <property type="entry name" value="Elp3"/>
    <property type="match status" value="1"/>
</dbReference>
<dbReference type="PANTHER" id="PTHR22960">
    <property type="entry name" value="MOLYBDOPTERIN COFACTOR SYNTHESIS PROTEIN A"/>
    <property type="match status" value="1"/>
</dbReference>
<feature type="binding site" evidence="12">
    <location>
        <begin position="255"/>
        <end position="257"/>
    </location>
    <ligand>
        <name>GTP</name>
        <dbReference type="ChEBI" id="CHEBI:37565"/>
    </ligand>
</feature>
<reference evidence="15" key="1">
    <citation type="journal article" date="2021" name="PeerJ">
        <title>Extensive microbial diversity within the chicken gut microbiome revealed by metagenomics and culture.</title>
        <authorList>
            <person name="Gilroy R."/>
            <person name="Ravi A."/>
            <person name="Getino M."/>
            <person name="Pursley I."/>
            <person name="Horton D.L."/>
            <person name="Alikhan N.F."/>
            <person name="Baker D."/>
            <person name="Gharbi K."/>
            <person name="Hall N."/>
            <person name="Watson M."/>
            <person name="Adriaenssens E.M."/>
            <person name="Foster-Nyarko E."/>
            <person name="Jarju S."/>
            <person name="Secka A."/>
            <person name="Antonio M."/>
            <person name="Oren A."/>
            <person name="Chaudhuri R.R."/>
            <person name="La Ragione R."/>
            <person name="Hildebrand F."/>
            <person name="Pallen M.J."/>
        </authorList>
    </citation>
    <scope>NUCLEOTIDE SEQUENCE</scope>
    <source>
        <strain evidence="15">CHK192-8294</strain>
    </source>
</reference>
<evidence type="ECO:0000256" key="7">
    <source>
        <dbReference type="ARBA" id="ARBA00023014"/>
    </source>
</evidence>
<evidence type="ECO:0000256" key="9">
    <source>
        <dbReference type="ARBA" id="ARBA00023150"/>
    </source>
</evidence>
<feature type="binding site" evidence="12">
    <location>
        <position position="27"/>
    </location>
    <ligand>
        <name>[4Fe-4S] cluster</name>
        <dbReference type="ChEBI" id="CHEBI:49883"/>
        <label>1</label>
        <note>4Fe-4S-S-AdoMet</note>
    </ligand>
</feature>
<feature type="binding site" evidence="12">
    <location>
        <position position="24"/>
    </location>
    <ligand>
        <name>[4Fe-4S] cluster</name>
        <dbReference type="ChEBI" id="CHEBI:49883"/>
        <label>1</label>
        <note>4Fe-4S-S-AdoMet</note>
    </ligand>
</feature>
<dbReference type="PROSITE" id="PS51918">
    <property type="entry name" value="RADICAL_SAM"/>
    <property type="match status" value="1"/>
</dbReference>
<dbReference type="PROSITE" id="PS01305">
    <property type="entry name" value="MOAA_NIFB_PQQE"/>
    <property type="match status" value="1"/>
</dbReference>
<dbReference type="CDD" id="cd21117">
    <property type="entry name" value="Twitch_MoaA"/>
    <property type="match status" value="1"/>
</dbReference>
<sequence>MLDQFGRSIRYLRVSVTDRCNLRCRYCMPEEGVTWVDHSAILSYEQIIRLVRLAASLGVEKVRLTGGEPLVRKGLANLVQELKSIGGIRTVSLTTNGVLLAEQLPDLLKAGLDGVNLSLDTLDRAQFASLTRRDELPRALEGLEATLAAPGLTVKVNCVPSGGNDAQLVPLAALARDRDLTVRFIELMPIGLGDTLTRRTEEEVLRQLEEAFGPALPCPSDALGGPSRNVTFQGFQGKVGFISAVSHQFCQSCNRVRLTATGFLKTCLQYDHGVDLKVLLDAGAEDAALLEAMADAINHKPASHHFGGQREAADEGRNMNQIGG</sequence>
<dbReference type="HAMAP" id="MF_01225_B">
    <property type="entry name" value="MoaA_B"/>
    <property type="match status" value="1"/>
</dbReference>
<keyword evidence="8 12" id="KW-0342">GTP-binding</keyword>
<dbReference type="InterPro" id="IPR006638">
    <property type="entry name" value="Elp3/MiaA/NifB-like_rSAM"/>
</dbReference>
<dbReference type="GO" id="GO:0005525">
    <property type="term" value="F:GTP binding"/>
    <property type="evidence" value="ECO:0007669"/>
    <property type="project" value="UniProtKB-UniRule"/>
</dbReference>
<feature type="binding site" evidence="12">
    <location>
        <position position="188"/>
    </location>
    <ligand>
        <name>S-adenosyl-L-methionine</name>
        <dbReference type="ChEBI" id="CHEBI:59789"/>
    </ligand>
</feature>
<feature type="binding site" evidence="12">
    <location>
        <position position="67"/>
    </location>
    <ligand>
        <name>S-adenosyl-L-methionine</name>
        <dbReference type="ChEBI" id="CHEBI:59789"/>
    </ligand>
</feature>
<feature type="binding site" evidence="12">
    <location>
        <position position="26"/>
    </location>
    <ligand>
        <name>S-adenosyl-L-methionine</name>
        <dbReference type="ChEBI" id="CHEBI:59789"/>
    </ligand>
</feature>
<dbReference type="InterPro" id="IPR000385">
    <property type="entry name" value="MoaA_NifB_PqqE_Fe-S-bd_CS"/>
</dbReference>
<evidence type="ECO:0000256" key="2">
    <source>
        <dbReference type="ARBA" id="ARBA00022485"/>
    </source>
</evidence>
<keyword evidence="6 12" id="KW-0408">Iron</keyword>
<dbReference type="EC" id="4.1.99.22" evidence="1 12"/>
<keyword evidence="2 12" id="KW-0004">4Fe-4S</keyword>
<evidence type="ECO:0000256" key="12">
    <source>
        <dbReference type="HAMAP-Rule" id="MF_01225"/>
    </source>
</evidence>
<feature type="binding site" evidence="12">
    <location>
        <position position="13"/>
    </location>
    <ligand>
        <name>GTP</name>
        <dbReference type="ChEBI" id="CHEBI:37565"/>
    </ligand>
</feature>